<proteinExistence type="predicted"/>
<evidence type="ECO:0000313" key="2">
    <source>
        <dbReference type="EMBL" id="MBB4153119.1"/>
    </source>
</evidence>
<dbReference type="RefSeq" id="WP_183982783.1">
    <property type="nucleotide sequence ID" value="NZ_JACIEV010000002.1"/>
</dbReference>
<keyword evidence="1" id="KW-1133">Transmembrane helix</keyword>
<dbReference type="EMBL" id="JACIEV010000002">
    <property type="protein sequence ID" value="MBB4153119.1"/>
    <property type="molecule type" value="Genomic_DNA"/>
</dbReference>
<dbReference type="Proteomes" id="UP000529795">
    <property type="component" value="Unassembled WGS sequence"/>
</dbReference>
<gene>
    <name evidence="2" type="ORF">GGQ80_001007</name>
</gene>
<reference evidence="2 3" key="1">
    <citation type="submission" date="2020-08" db="EMBL/GenBank/DDBJ databases">
        <title>Genomic Encyclopedia of Type Strains, Phase IV (KMG-IV): sequencing the most valuable type-strain genomes for metagenomic binning, comparative biology and taxonomic classification.</title>
        <authorList>
            <person name="Goeker M."/>
        </authorList>
    </citation>
    <scope>NUCLEOTIDE SEQUENCE [LARGE SCALE GENOMIC DNA]</scope>
    <source>
        <strain evidence="2 3">YC6723</strain>
    </source>
</reference>
<organism evidence="2 3">
    <name type="scientific">Sphingomonas jinjuensis</name>
    <dbReference type="NCBI Taxonomy" id="535907"/>
    <lineage>
        <taxon>Bacteria</taxon>
        <taxon>Pseudomonadati</taxon>
        <taxon>Pseudomonadota</taxon>
        <taxon>Alphaproteobacteria</taxon>
        <taxon>Sphingomonadales</taxon>
        <taxon>Sphingomonadaceae</taxon>
        <taxon>Sphingomonas</taxon>
    </lineage>
</organism>
<keyword evidence="1" id="KW-0472">Membrane</keyword>
<evidence type="ECO:0000256" key="1">
    <source>
        <dbReference type="SAM" id="Phobius"/>
    </source>
</evidence>
<feature type="transmembrane region" description="Helical" evidence="1">
    <location>
        <begin position="50"/>
        <end position="69"/>
    </location>
</feature>
<name>A0A840F5R3_9SPHN</name>
<accession>A0A840F5R3</accession>
<sequence>MMVGGAAAALLSLLMRTSVPNDPVLAAITSLPVASTLNLGLLQYQQLAFMAGLAIFVAGAVFVGAGAIVESMRPQAMAATPLRAPIGPSDLGNGPELEAAVPIDPMSIGAGRDRVTMTAVGIIVLIVVGLAVFSMI</sequence>
<evidence type="ECO:0000313" key="3">
    <source>
        <dbReference type="Proteomes" id="UP000529795"/>
    </source>
</evidence>
<feature type="transmembrane region" description="Helical" evidence="1">
    <location>
        <begin position="115"/>
        <end position="135"/>
    </location>
</feature>
<protein>
    <submittedName>
        <fullName evidence="2">Uncharacterized protein</fullName>
    </submittedName>
</protein>
<dbReference type="AlphaFoldDB" id="A0A840F5R3"/>
<comment type="caution">
    <text evidence="2">The sequence shown here is derived from an EMBL/GenBank/DDBJ whole genome shotgun (WGS) entry which is preliminary data.</text>
</comment>
<keyword evidence="3" id="KW-1185">Reference proteome</keyword>
<keyword evidence="1" id="KW-0812">Transmembrane</keyword>